<keyword evidence="7" id="KW-1185">Reference proteome</keyword>
<dbReference type="Proteomes" id="UP000000719">
    <property type="component" value="Chromosome"/>
</dbReference>
<evidence type="ECO:0000256" key="5">
    <source>
        <dbReference type="ARBA" id="ARBA00023014"/>
    </source>
</evidence>
<dbReference type="PANTHER" id="PTHR43498">
    <property type="entry name" value="FERREDOXIN:COB-COM HETERODISULFIDE REDUCTASE SUBUNIT A"/>
    <property type="match status" value="1"/>
</dbReference>
<dbReference type="STRING" id="373903.Hore_08150"/>
<dbReference type="OrthoDB" id="9759982at2"/>
<sequence length="618" mass="70150">MFYSKFYNFVLIALVVIFIPVIVEARTIIEDYQLVVYGGEPEGVMAAVSAARSGVKTLLVMERDKPGGLMVYGGLNYLDLNYSPHGGNLNKGLFQEWHQRVGGQVAFGIDKAISVFQNMLASEKNIKVMNNTELIKIKKEKGYINSLILREKGKLIEVKASYFIDSSQEAHLAVRAGAPYFENGADIGLPERHMAVTLVLHIGNINYEGLVKAVKDGKFGPAHINHNHAWGFVRIGDMYKPHDKNIKLRGLNIVFEKNDKGQLEAYINSMLIFGVDPLDKTSLKDAYKRGKKEAAHVLAFLKKQVDGFERAVLMDFPQELYIREGRHILARYQLKTVDLLENKIFEDTVALASYPLDYQAYTPEFAGFVLFNPVVYGIPMRSLIPKNLKNVMVVGRSSGYSSLAAASARVLPTGMACGEAAGLITYYAHKSNLTYAEITDHREIIRKVQKSLGIYRDINYYEDFVDHIIEDSVVRPYLEELLSWGLVVAGYRNDFKLTEIIREKQFAYIIIKGLRQRQAPNLCEWVPESIITLSTNSYLTRDRAAMLLLTACGEKVLNMEVDEYYNKACQMDLISNKFSKMVPDNRLLTRREAYMLLGYFLRKFDIPESLKRFRGEIK</sequence>
<gene>
    <name evidence="6" type="ordered locus">Hore_08150</name>
</gene>
<dbReference type="GO" id="GO:0016491">
    <property type="term" value="F:oxidoreductase activity"/>
    <property type="evidence" value="ECO:0007669"/>
    <property type="project" value="UniProtKB-KW"/>
</dbReference>
<dbReference type="AlphaFoldDB" id="B8CWA3"/>
<dbReference type="KEGG" id="hor:Hore_08150"/>
<keyword evidence="4" id="KW-0408">Iron</keyword>
<dbReference type="Gene3D" id="3.50.50.60">
    <property type="entry name" value="FAD/NAD(P)-binding domain"/>
    <property type="match status" value="1"/>
</dbReference>
<dbReference type="EMBL" id="CP001098">
    <property type="protein sequence ID" value="ACL69572.1"/>
    <property type="molecule type" value="Genomic_DNA"/>
</dbReference>
<dbReference type="InterPro" id="IPR039650">
    <property type="entry name" value="HdrA-like"/>
</dbReference>
<keyword evidence="5" id="KW-0411">Iron-sulfur</keyword>
<dbReference type="GO" id="GO:0046872">
    <property type="term" value="F:metal ion binding"/>
    <property type="evidence" value="ECO:0007669"/>
    <property type="project" value="UniProtKB-KW"/>
</dbReference>
<dbReference type="GO" id="GO:0051539">
    <property type="term" value="F:4 iron, 4 sulfur cluster binding"/>
    <property type="evidence" value="ECO:0007669"/>
    <property type="project" value="UniProtKB-KW"/>
</dbReference>
<evidence type="ECO:0000256" key="4">
    <source>
        <dbReference type="ARBA" id="ARBA00023004"/>
    </source>
</evidence>
<dbReference type="SUPFAM" id="SSF51905">
    <property type="entry name" value="FAD/NAD(P)-binding domain"/>
    <property type="match status" value="1"/>
</dbReference>
<dbReference type="PANTHER" id="PTHR43498:SF1">
    <property type="entry name" value="COB--COM HETERODISULFIDE REDUCTASE IRON-SULFUR SUBUNIT A"/>
    <property type="match status" value="1"/>
</dbReference>
<accession>B8CWA3</accession>
<keyword evidence="2" id="KW-0479">Metal-binding</keyword>
<proteinExistence type="predicted"/>
<protein>
    <submittedName>
        <fullName evidence="6">Uncharacterized protein</fullName>
    </submittedName>
</protein>
<dbReference type="RefSeq" id="WP_012635760.1">
    <property type="nucleotide sequence ID" value="NC_011899.1"/>
</dbReference>
<evidence type="ECO:0000313" key="6">
    <source>
        <dbReference type="EMBL" id="ACL69572.1"/>
    </source>
</evidence>
<dbReference type="HOGENOM" id="CLU_029694_0_0_9"/>
<organism evidence="6 7">
    <name type="scientific">Halothermothrix orenii (strain H 168 / OCM 544 / DSM 9562)</name>
    <dbReference type="NCBI Taxonomy" id="373903"/>
    <lineage>
        <taxon>Bacteria</taxon>
        <taxon>Bacillati</taxon>
        <taxon>Bacillota</taxon>
        <taxon>Clostridia</taxon>
        <taxon>Halanaerobiales</taxon>
        <taxon>Halothermotrichaceae</taxon>
        <taxon>Halothermothrix</taxon>
    </lineage>
</organism>
<dbReference type="Pfam" id="PF12831">
    <property type="entry name" value="FAD_oxidored"/>
    <property type="match status" value="1"/>
</dbReference>
<evidence type="ECO:0000256" key="3">
    <source>
        <dbReference type="ARBA" id="ARBA00023002"/>
    </source>
</evidence>
<dbReference type="eggNOG" id="COG2081">
    <property type="taxonomic scope" value="Bacteria"/>
</dbReference>
<keyword evidence="3" id="KW-0560">Oxidoreductase</keyword>
<keyword evidence="1" id="KW-0004">4Fe-4S</keyword>
<reference evidence="6 7" key="1">
    <citation type="journal article" date="2009" name="PLoS ONE">
        <title>Genome analysis of the anaerobic thermohalophilic bacterium Halothermothrix orenii.</title>
        <authorList>
            <person name="Mavromatis K."/>
            <person name="Ivanova N."/>
            <person name="Anderson I."/>
            <person name="Lykidis A."/>
            <person name="Hooper S.D."/>
            <person name="Sun H."/>
            <person name="Kunin V."/>
            <person name="Lapidus A."/>
            <person name="Hugenholtz P."/>
            <person name="Patel B."/>
            <person name="Kyrpides N.C."/>
        </authorList>
    </citation>
    <scope>NUCLEOTIDE SEQUENCE [LARGE SCALE GENOMIC DNA]</scope>
    <source>
        <strain evidence="7">H 168 / OCM 544 / DSM 9562</strain>
    </source>
</reference>
<dbReference type="InterPro" id="IPR036188">
    <property type="entry name" value="FAD/NAD-bd_sf"/>
</dbReference>
<evidence type="ECO:0000256" key="2">
    <source>
        <dbReference type="ARBA" id="ARBA00022723"/>
    </source>
</evidence>
<evidence type="ECO:0000256" key="1">
    <source>
        <dbReference type="ARBA" id="ARBA00022485"/>
    </source>
</evidence>
<name>B8CWA3_HALOH</name>
<evidence type="ECO:0000313" key="7">
    <source>
        <dbReference type="Proteomes" id="UP000000719"/>
    </source>
</evidence>